<dbReference type="InterPro" id="IPR017853">
    <property type="entry name" value="GH"/>
</dbReference>
<reference evidence="11 12" key="1">
    <citation type="journal article" date="2015" name="Genome Biol. Evol.">
        <title>Comparative Genomics of a Bacterivorous Green Alga Reveals Evolutionary Causalities and Consequences of Phago-Mixotrophic Mode of Nutrition.</title>
        <authorList>
            <person name="Burns J.A."/>
            <person name="Paasch A."/>
            <person name="Narechania A."/>
            <person name="Kim E."/>
        </authorList>
    </citation>
    <scope>NUCLEOTIDE SEQUENCE [LARGE SCALE GENOMIC DNA]</scope>
    <source>
        <strain evidence="11 12">PLY_AMNH</strain>
    </source>
</reference>
<feature type="domain" description="Chitin-binding type-2" evidence="9">
    <location>
        <begin position="416"/>
        <end position="474"/>
    </location>
</feature>
<keyword evidence="8" id="KW-0812">Transmembrane</keyword>
<evidence type="ECO:0000256" key="6">
    <source>
        <dbReference type="RuleBase" id="RU000489"/>
    </source>
</evidence>
<dbReference type="Gene3D" id="2.170.140.10">
    <property type="entry name" value="Chitin binding domain"/>
    <property type="match status" value="2"/>
</dbReference>
<evidence type="ECO:0000256" key="2">
    <source>
        <dbReference type="ARBA" id="ARBA00022669"/>
    </source>
</evidence>
<feature type="compositionally biased region" description="Pro residues" evidence="7">
    <location>
        <begin position="401"/>
        <end position="413"/>
    </location>
</feature>
<proteinExistence type="inferred from homology"/>
<dbReference type="SUPFAM" id="SSF54556">
    <property type="entry name" value="Chitinase insertion domain"/>
    <property type="match status" value="1"/>
</dbReference>
<evidence type="ECO:0000256" key="1">
    <source>
        <dbReference type="ARBA" id="ARBA00009121"/>
    </source>
</evidence>
<dbReference type="SUPFAM" id="SSF51445">
    <property type="entry name" value="(Trans)glycosidases"/>
    <property type="match status" value="1"/>
</dbReference>
<dbReference type="PROSITE" id="PS50940">
    <property type="entry name" value="CHIT_BIND_II"/>
    <property type="match status" value="2"/>
</dbReference>
<keyword evidence="12" id="KW-1185">Reference proteome</keyword>
<dbReference type="GO" id="GO:0008061">
    <property type="term" value="F:chitin binding"/>
    <property type="evidence" value="ECO:0007669"/>
    <property type="project" value="UniProtKB-KW"/>
</dbReference>
<dbReference type="GO" id="GO:0005576">
    <property type="term" value="C:extracellular region"/>
    <property type="evidence" value="ECO:0007669"/>
    <property type="project" value="InterPro"/>
</dbReference>
<comment type="similarity">
    <text evidence="1">Belongs to the glycosyl hydrolase 18 family. Chitinase class II subfamily.</text>
</comment>
<feature type="region of interest" description="Disordered" evidence="7">
    <location>
        <begin position="577"/>
        <end position="600"/>
    </location>
</feature>
<dbReference type="PANTHER" id="PTHR11177:SF317">
    <property type="entry name" value="CHITINASE 12-RELATED"/>
    <property type="match status" value="1"/>
</dbReference>
<keyword evidence="2" id="KW-0147">Chitin-binding</keyword>
<dbReference type="Pfam" id="PF01607">
    <property type="entry name" value="CBM_14"/>
    <property type="match status" value="2"/>
</dbReference>
<keyword evidence="5 6" id="KW-0326">Glycosidase</keyword>
<dbReference type="Gene3D" id="3.20.20.80">
    <property type="entry name" value="Glycosidases"/>
    <property type="match status" value="1"/>
</dbReference>
<dbReference type="AlphaFoldDB" id="A0AAE0GQ43"/>
<evidence type="ECO:0000259" key="10">
    <source>
        <dbReference type="PROSITE" id="PS51910"/>
    </source>
</evidence>
<dbReference type="InterPro" id="IPR004302">
    <property type="entry name" value="Cellulose/chitin-bd_N"/>
</dbReference>
<dbReference type="SUPFAM" id="SSF57625">
    <property type="entry name" value="Invertebrate chitin-binding proteins"/>
    <property type="match status" value="2"/>
</dbReference>
<feature type="region of interest" description="Disordered" evidence="7">
    <location>
        <begin position="999"/>
        <end position="1023"/>
    </location>
</feature>
<dbReference type="InterPro" id="IPR011583">
    <property type="entry name" value="Chitinase_II/V-like_cat"/>
</dbReference>
<dbReference type="InterPro" id="IPR001579">
    <property type="entry name" value="Glyco_hydro_18_chit_AS"/>
</dbReference>
<comment type="caution">
    <text evidence="11">The sequence shown here is derived from an EMBL/GenBank/DDBJ whole genome shotgun (WGS) entry which is preliminary data.</text>
</comment>
<feature type="region of interest" description="Disordered" evidence="7">
    <location>
        <begin position="394"/>
        <end position="420"/>
    </location>
</feature>
<feature type="compositionally biased region" description="Pro residues" evidence="7">
    <location>
        <begin position="1001"/>
        <end position="1010"/>
    </location>
</feature>
<dbReference type="Proteomes" id="UP001190700">
    <property type="component" value="Unassembled WGS sequence"/>
</dbReference>
<dbReference type="Pfam" id="PF00704">
    <property type="entry name" value="Glyco_hydro_18"/>
    <property type="match status" value="1"/>
</dbReference>
<dbReference type="GO" id="GO:0004568">
    <property type="term" value="F:chitinase activity"/>
    <property type="evidence" value="ECO:0007669"/>
    <property type="project" value="TreeGrafter"/>
</dbReference>
<evidence type="ECO:0000256" key="5">
    <source>
        <dbReference type="ARBA" id="ARBA00023295"/>
    </source>
</evidence>
<dbReference type="FunFam" id="3.10.50.10:FF:000001">
    <property type="entry name" value="Chitinase 3-like 1"/>
    <property type="match status" value="1"/>
</dbReference>
<feature type="compositionally biased region" description="Pro residues" evidence="7">
    <location>
        <begin position="294"/>
        <end position="326"/>
    </location>
</feature>
<dbReference type="PANTHER" id="PTHR11177">
    <property type="entry name" value="CHITINASE"/>
    <property type="match status" value="1"/>
</dbReference>
<feature type="domain" description="GH18" evidence="10">
    <location>
        <begin position="520"/>
        <end position="892"/>
    </location>
</feature>
<dbReference type="InterPro" id="IPR001223">
    <property type="entry name" value="Glyco_hydro18_cat"/>
</dbReference>
<keyword evidence="3 6" id="KW-0378">Hydrolase</keyword>
<gene>
    <name evidence="11" type="ORF">CYMTET_10732</name>
</gene>
<feature type="region of interest" description="Disordered" evidence="7">
    <location>
        <begin position="476"/>
        <end position="515"/>
    </location>
</feature>
<evidence type="ECO:0000313" key="12">
    <source>
        <dbReference type="Proteomes" id="UP001190700"/>
    </source>
</evidence>
<dbReference type="GO" id="GO:0005975">
    <property type="term" value="P:carbohydrate metabolic process"/>
    <property type="evidence" value="ECO:0007669"/>
    <property type="project" value="InterPro"/>
</dbReference>
<dbReference type="PROSITE" id="PS01095">
    <property type="entry name" value="GH18_1"/>
    <property type="match status" value="1"/>
</dbReference>
<dbReference type="GO" id="GO:0006032">
    <property type="term" value="P:chitin catabolic process"/>
    <property type="evidence" value="ECO:0007669"/>
    <property type="project" value="TreeGrafter"/>
</dbReference>
<sequence>MCMVLFPSGALRSGLSVVPAHRLYSIWALACLLTSAQGHGFMNIPRSRNAVAADEGRWWCSNNYCDNCPETEGKCPWPESCPQCLNRGGTVGLCGVVEGRDYLETKDMNGDPYQPQLQATYMQGGLLELEFLITAHHMGHVELHVCPNRDNPTQSCFDEHPLTFVEDLACAEPAPRDPNYPERGYLCPNNGDAEIPEGSYGDSRSGMGFRHHWRLPEGLHCEQCLLQWYYLTANSCNPPGYHDYPFPSSSWWKSALGDCSEIPGDGDGTPEQFWNCADIAITADGEPAPSSGPTSPPPPTSSPMASPPPAGFPFQSPYPPSAPRPSPGAVSCEGQPDGVHQNIADLTCKTFYNCATGAGGLVTCPEGLLFSAPAGACDWPANVQCNISSPPGSEASFAPTWSPPQPLPAPAPQPSGNSCAGLPDGTHLNTADATCTTFYICAGGVGGLVECSSGLVFNVAVGVCDWPSNVNCDFSSPTPRSIPPPSSSPESSSPPPSGTPGAMPPPRTPAPLRSNSSAEHVNVCYYTNWAQYRSGEYKYTVDSVREAAHMCTHINYAFGKVVAGTYELTHVEWNDESDPGPCHSQDGQMAASHGSHASPSWCSKESTKWIFSDMVASVESRSAFIRSAAEYLRKWGFDGLDLDWEYPAAEGRGGRLEDKNNFVHLLSEAMAYFEEEAARSGRDRLLLTMAAGIGPSTADTAYAVDRIYEHLDWINLMTYDTHGAWESRAEHHSATHAPAANVSSTSFLSCEWAVNYWLQRGCPADKLVLGMPFYGRSFTLESSSDAFYGAAVTGAGRPGPGTGEGGFLAFYEVAHAVEAYSGERLWDSKMQVPYAHWRDQWVGYDDQQSIRSKVRLLRGKELRGAMVWALDLDDFNAGYPLLRAVHEALHAPPQAELVVVRLVARLDNRTSSNGTAWLQRFLSEYTAQVAASAGVDSENVHVVNASADAITTEVSYTMSTVHKAEAFAEAGMNFSTSFTETYGFVRIIALEVLGGGAQWGSPPPLQPPPPPEEESGSSDSRPFEDPIVVGGITSVLVVVVVITLMIACYFKLNIKGSALPKTEAVELNKVPSIRRRYSRVDEDPESVRQAATPETSEEGTLRFQHVNPLTAGAAIEGSVHIAST</sequence>
<evidence type="ECO:0000259" key="9">
    <source>
        <dbReference type="PROSITE" id="PS50940"/>
    </source>
</evidence>
<evidence type="ECO:0000313" key="11">
    <source>
        <dbReference type="EMBL" id="KAK3281481.1"/>
    </source>
</evidence>
<evidence type="ECO:0008006" key="13">
    <source>
        <dbReference type="Google" id="ProtNLM"/>
    </source>
</evidence>
<organism evidence="11 12">
    <name type="scientific">Cymbomonas tetramitiformis</name>
    <dbReference type="NCBI Taxonomy" id="36881"/>
    <lineage>
        <taxon>Eukaryota</taxon>
        <taxon>Viridiplantae</taxon>
        <taxon>Chlorophyta</taxon>
        <taxon>Pyramimonadophyceae</taxon>
        <taxon>Pyramimonadales</taxon>
        <taxon>Pyramimonadaceae</taxon>
        <taxon>Cymbomonas</taxon>
    </lineage>
</organism>
<name>A0AAE0GQ43_9CHLO</name>
<feature type="region of interest" description="Disordered" evidence="7">
    <location>
        <begin position="284"/>
        <end position="334"/>
    </location>
</feature>
<feature type="transmembrane region" description="Helical" evidence="8">
    <location>
        <begin position="1027"/>
        <end position="1050"/>
    </location>
</feature>
<dbReference type="PROSITE" id="PS51910">
    <property type="entry name" value="GH18_2"/>
    <property type="match status" value="1"/>
</dbReference>
<dbReference type="InterPro" id="IPR036508">
    <property type="entry name" value="Chitin-bd_dom_sf"/>
</dbReference>
<dbReference type="InterPro" id="IPR050314">
    <property type="entry name" value="Glycosyl_Hydrlase_18"/>
</dbReference>
<dbReference type="InterPro" id="IPR002557">
    <property type="entry name" value="Chitin-bd_dom"/>
</dbReference>
<evidence type="ECO:0000256" key="3">
    <source>
        <dbReference type="ARBA" id="ARBA00022801"/>
    </source>
</evidence>
<keyword evidence="8" id="KW-0472">Membrane</keyword>
<keyword evidence="4" id="KW-1015">Disulfide bond</keyword>
<evidence type="ECO:0000256" key="4">
    <source>
        <dbReference type="ARBA" id="ARBA00023157"/>
    </source>
</evidence>
<dbReference type="Pfam" id="PF03067">
    <property type="entry name" value="LPMO_10"/>
    <property type="match status" value="1"/>
</dbReference>
<feature type="compositionally biased region" description="Pro residues" evidence="7">
    <location>
        <begin position="480"/>
        <end position="509"/>
    </location>
</feature>
<keyword evidence="8" id="KW-1133">Transmembrane helix</keyword>
<dbReference type="EMBL" id="LGRX02003822">
    <property type="protein sequence ID" value="KAK3281481.1"/>
    <property type="molecule type" value="Genomic_DNA"/>
</dbReference>
<dbReference type="Gene3D" id="3.10.50.10">
    <property type="match status" value="1"/>
</dbReference>
<accession>A0AAE0GQ43</accession>
<protein>
    <recommendedName>
        <fullName evidence="13">Chitinase</fullName>
    </recommendedName>
</protein>
<evidence type="ECO:0000256" key="8">
    <source>
        <dbReference type="SAM" id="Phobius"/>
    </source>
</evidence>
<dbReference type="InterPro" id="IPR029070">
    <property type="entry name" value="Chitinase_insertion_sf"/>
</dbReference>
<feature type="domain" description="Chitin-binding type-2" evidence="9">
    <location>
        <begin position="329"/>
        <end position="387"/>
    </location>
</feature>
<dbReference type="SMART" id="SM00494">
    <property type="entry name" value="ChtBD2"/>
    <property type="match status" value="2"/>
</dbReference>
<evidence type="ECO:0000256" key="7">
    <source>
        <dbReference type="SAM" id="MobiDB-lite"/>
    </source>
</evidence>
<dbReference type="SMART" id="SM00636">
    <property type="entry name" value="Glyco_18"/>
    <property type="match status" value="1"/>
</dbReference>